<keyword evidence="1" id="KW-1133">Transmembrane helix</keyword>
<dbReference type="AlphaFoldDB" id="A0A3B1DMY2"/>
<evidence type="ECO:0000313" key="2">
    <source>
        <dbReference type="EMBL" id="VAX33035.1"/>
    </source>
</evidence>
<organism evidence="2">
    <name type="scientific">hydrothermal vent metagenome</name>
    <dbReference type="NCBI Taxonomy" id="652676"/>
    <lineage>
        <taxon>unclassified sequences</taxon>
        <taxon>metagenomes</taxon>
        <taxon>ecological metagenomes</taxon>
    </lineage>
</organism>
<dbReference type="EMBL" id="UOGF01000101">
    <property type="protein sequence ID" value="VAX33035.1"/>
    <property type="molecule type" value="Genomic_DNA"/>
</dbReference>
<sequence>MKAFLKQLFFVAAMLFVGYYIIQMVLVFSPTTDVFAPH</sequence>
<keyword evidence="1" id="KW-0472">Membrane</keyword>
<name>A0A3B1DMY2_9ZZZZ</name>
<reference evidence="2" key="1">
    <citation type="submission" date="2018-06" db="EMBL/GenBank/DDBJ databases">
        <authorList>
            <person name="Zhirakovskaya E."/>
        </authorList>
    </citation>
    <scope>NUCLEOTIDE SEQUENCE</scope>
</reference>
<proteinExistence type="predicted"/>
<accession>A0A3B1DMY2</accession>
<gene>
    <name evidence="2" type="ORF">MNBD_NITROSPIRAE01-140</name>
</gene>
<evidence type="ECO:0000256" key="1">
    <source>
        <dbReference type="SAM" id="Phobius"/>
    </source>
</evidence>
<protein>
    <submittedName>
        <fullName evidence="2">Uncharacterized protein</fullName>
    </submittedName>
</protein>
<feature type="transmembrane region" description="Helical" evidence="1">
    <location>
        <begin position="7"/>
        <end position="28"/>
    </location>
</feature>
<keyword evidence="1" id="KW-0812">Transmembrane</keyword>